<comment type="caution">
    <text evidence="1">The sequence shown here is derived from an EMBL/GenBank/DDBJ whole genome shotgun (WGS) entry which is preliminary data.</text>
</comment>
<organism evidence="1 2">
    <name type="scientific">Petrolisthes cinctipes</name>
    <name type="common">Flat porcelain crab</name>
    <dbReference type="NCBI Taxonomy" id="88211"/>
    <lineage>
        <taxon>Eukaryota</taxon>
        <taxon>Metazoa</taxon>
        <taxon>Ecdysozoa</taxon>
        <taxon>Arthropoda</taxon>
        <taxon>Crustacea</taxon>
        <taxon>Multicrustacea</taxon>
        <taxon>Malacostraca</taxon>
        <taxon>Eumalacostraca</taxon>
        <taxon>Eucarida</taxon>
        <taxon>Decapoda</taxon>
        <taxon>Pleocyemata</taxon>
        <taxon>Anomura</taxon>
        <taxon>Galatheoidea</taxon>
        <taxon>Porcellanidae</taxon>
        <taxon>Petrolisthes</taxon>
    </lineage>
</organism>
<keyword evidence="2" id="KW-1185">Reference proteome</keyword>
<reference evidence="1" key="1">
    <citation type="submission" date="2023-10" db="EMBL/GenBank/DDBJ databases">
        <title>Genome assemblies of two species of porcelain crab, Petrolisthes cinctipes and Petrolisthes manimaculis (Anomura: Porcellanidae).</title>
        <authorList>
            <person name="Angst P."/>
        </authorList>
    </citation>
    <scope>NUCLEOTIDE SEQUENCE</scope>
    <source>
        <strain evidence="1">PB745_01</strain>
        <tissue evidence="1">Gill</tissue>
    </source>
</reference>
<name>A0AAE1EVH3_PETCI</name>
<protein>
    <submittedName>
        <fullName evidence="1">Uncharacterized protein</fullName>
    </submittedName>
</protein>
<dbReference type="EMBL" id="JAWQEG010004321">
    <property type="protein sequence ID" value="KAK3862112.1"/>
    <property type="molecule type" value="Genomic_DNA"/>
</dbReference>
<dbReference type="AlphaFoldDB" id="A0AAE1EVH3"/>
<proteinExistence type="predicted"/>
<accession>A0AAE1EVH3</accession>
<gene>
    <name evidence="1" type="ORF">Pcinc_031992</name>
</gene>
<dbReference type="Proteomes" id="UP001286313">
    <property type="component" value="Unassembled WGS sequence"/>
</dbReference>
<evidence type="ECO:0000313" key="1">
    <source>
        <dbReference type="EMBL" id="KAK3862112.1"/>
    </source>
</evidence>
<evidence type="ECO:0000313" key="2">
    <source>
        <dbReference type="Proteomes" id="UP001286313"/>
    </source>
</evidence>
<sequence length="136" mass="14509">MVHRVAERSQEGCFSRFRGVQDVLNDKGEGGAGLPGLGQEPDSAGFPSVHSHLSLCPQGLTLCSTTLPVTLYPTHTPTIPTLVPPLHLFVVTWEKPYYICNVLSLVKPLCTTAEGSIPAGVLDYNPASLDSVRPGL</sequence>